<name>A0A0A0LCI8_CUCSA</name>
<feature type="chain" id="PRO_5001965987" description="Rapid ALkalinization Factor" evidence="1">
    <location>
        <begin position="25"/>
        <end position="117"/>
    </location>
</feature>
<protein>
    <recommendedName>
        <fullName evidence="4">Rapid ALkalinization Factor</fullName>
    </recommendedName>
</protein>
<evidence type="ECO:0000256" key="1">
    <source>
        <dbReference type="SAM" id="SignalP"/>
    </source>
</evidence>
<evidence type="ECO:0000313" key="2">
    <source>
        <dbReference type="EMBL" id="KGN57776.1"/>
    </source>
</evidence>
<evidence type="ECO:0000313" key="3">
    <source>
        <dbReference type="Proteomes" id="UP000029981"/>
    </source>
</evidence>
<keyword evidence="1" id="KW-0732">Signal</keyword>
<dbReference type="Gramene" id="KGN57776">
    <property type="protein sequence ID" value="KGN57776"/>
    <property type="gene ID" value="Csa_3G298050"/>
</dbReference>
<dbReference type="AlphaFoldDB" id="A0A0A0LCI8"/>
<gene>
    <name evidence="2" type="ORF">Csa_3G298050</name>
</gene>
<organism evidence="2 3">
    <name type="scientific">Cucumis sativus</name>
    <name type="common">Cucumber</name>
    <dbReference type="NCBI Taxonomy" id="3659"/>
    <lineage>
        <taxon>Eukaryota</taxon>
        <taxon>Viridiplantae</taxon>
        <taxon>Streptophyta</taxon>
        <taxon>Embryophyta</taxon>
        <taxon>Tracheophyta</taxon>
        <taxon>Spermatophyta</taxon>
        <taxon>Magnoliopsida</taxon>
        <taxon>eudicotyledons</taxon>
        <taxon>Gunneridae</taxon>
        <taxon>Pentapetalae</taxon>
        <taxon>rosids</taxon>
        <taxon>fabids</taxon>
        <taxon>Cucurbitales</taxon>
        <taxon>Cucurbitaceae</taxon>
        <taxon>Benincaseae</taxon>
        <taxon>Cucumis</taxon>
    </lineage>
</organism>
<dbReference type="Proteomes" id="UP000029981">
    <property type="component" value="Chromosome 3"/>
</dbReference>
<feature type="signal peptide" evidence="1">
    <location>
        <begin position="1"/>
        <end position="24"/>
    </location>
</feature>
<reference evidence="2 3" key="1">
    <citation type="journal article" date="2009" name="Nat. Genet.">
        <title>The genome of the cucumber, Cucumis sativus L.</title>
        <authorList>
            <person name="Huang S."/>
            <person name="Li R."/>
            <person name="Zhang Z."/>
            <person name="Li L."/>
            <person name="Gu X."/>
            <person name="Fan W."/>
            <person name="Lucas W.J."/>
            <person name="Wang X."/>
            <person name="Xie B."/>
            <person name="Ni P."/>
            <person name="Ren Y."/>
            <person name="Zhu H."/>
            <person name="Li J."/>
            <person name="Lin K."/>
            <person name="Jin W."/>
            <person name="Fei Z."/>
            <person name="Li G."/>
            <person name="Staub J."/>
            <person name="Kilian A."/>
            <person name="van der Vossen E.A."/>
            <person name="Wu Y."/>
            <person name="Guo J."/>
            <person name="He J."/>
            <person name="Jia Z."/>
            <person name="Ren Y."/>
            <person name="Tian G."/>
            <person name="Lu Y."/>
            <person name="Ruan J."/>
            <person name="Qian W."/>
            <person name="Wang M."/>
            <person name="Huang Q."/>
            <person name="Li B."/>
            <person name="Xuan Z."/>
            <person name="Cao J."/>
            <person name="Asan"/>
            <person name="Wu Z."/>
            <person name="Zhang J."/>
            <person name="Cai Q."/>
            <person name="Bai Y."/>
            <person name="Zhao B."/>
            <person name="Han Y."/>
            <person name="Li Y."/>
            <person name="Li X."/>
            <person name="Wang S."/>
            <person name="Shi Q."/>
            <person name="Liu S."/>
            <person name="Cho W.K."/>
            <person name="Kim J.Y."/>
            <person name="Xu Y."/>
            <person name="Heller-Uszynska K."/>
            <person name="Miao H."/>
            <person name="Cheng Z."/>
            <person name="Zhang S."/>
            <person name="Wu J."/>
            <person name="Yang Y."/>
            <person name="Kang H."/>
            <person name="Li M."/>
            <person name="Liang H."/>
            <person name="Ren X."/>
            <person name="Shi Z."/>
            <person name="Wen M."/>
            <person name="Jian M."/>
            <person name="Yang H."/>
            <person name="Zhang G."/>
            <person name="Yang Z."/>
            <person name="Chen R."/>
            <person name="Liu S."/>
            <person name="Li J."/>
            <person name="Ma L."/>
            <person name="Liu H."/>
            <person name="Zhou Y."/>
            <person name="Zhao J."/>
            <person name="Fang X."/>
            <person name="Li G."/>
            <person name="Fang L."/>
            <person name="Li Y."/>
            <person name="Liu D."/>
            <person name="Zheng H."/>
            <person name="Zhang Y."/>
            <person name="Qin N."/>
            <person name="Li Z."/>
            <person name="Yang G."/>
            <person name="Yang S."/>
            <person name="Bolund L."/>
            <person name="Kristiansen K."/>
            <person name="Zheng H."/>
            <person name="Li S."/>
            <person name="Zhang X."/>
            <person name="Yang H."/>
            <person name="Wang J."/>
            <person name="Sun R."/>
            <person name="Zhang B."/>
            <person name="Jiang S."/>
            <person name="Wang J."/>
            <person name="Du Y."/>
            <person name="Li S."/>
        </authorList>
    </citation>
    <scope>NUCLEOTIDE SEQUENCE [LARGE SCALE GENOMIC DNA]</scope>
    <source>
        <strain evidence="3">cv. 9930</strain>
    </source>
</reference>
<accession>A0A0A0LCI8</accession>
<sequence length="117" mass="13039">MAALSTPSIGTIILLLLLIPSGFTVNDTAASASCNSSHSKKCHLVRDDVGDYEFMMESEMGWMLSINYDKYKSPPTRIANKQVVKDDCGRPPRYESCLGRKRDTLIQEKCAVYKRGC</sequence>
<proteinExistence type="predicted"/>
<reference evidence="2 3" key="3">
    <citation type="journal article" date="2010" name="BMC Genomics">
        <title>Transcriptome sequencing and comparative analysis of cucumber flowers with different sex types.</title>
        <authorList>
            <person name="Guo S."/>
            <person name="Zheng Y."/>
            <person name="Joung J.G."/>
            <person name="Liu S."/>
            <person name="Zhang Z."/>
            <person name="Crasta O.R."/>
            <person name="Sobral B.W."/>
            <person name="Xu Y."/>
            <person name="Huang S."/>
            <person name="Fei Z."/>
        </authorList>
    </citation>
    <scope>NUCLEOTIDE SEQUENCE [LARGE SCALE GENOMIC DNA]</scope>
    <source>
        <strain evidence="3">cv. 9930</strain>
    </source>
</reference>
<reference evidence="2 3" key="4">
    <citation type="journal article" date="2011" name="BMC Genomics">
        <title>RNA-Seq improves annotation of protein-coding genes in the cucumber genome.</title>
        <authorList>
            <person name="Li Z."/>
            <person name="Zhang Z."/>
            <person name="Yan P."/>
            <person name="Huang S."/>
            <person name="Fei Z."/>
            <person name="Lin K."/>
        </authorList>
    </citation>
    <scope>NUCLEOTIDE SEQUENCE [LARGE SCALE GENOMIC DNA]</scope>
    <source>
        <strain evidence="3">cv. 9930</strain>
    </source>
</reference>
<dbReference type="EMBL" id="CM002924">
    <property type="protein sequence ID" value="KGN57776.1"/>
    <property type="molecule type" value="Genomic_DNA"/>
</dbReference>
<reference evidence="2 3" key="2">
    <citation type="journal article" date="2009" name="PLoS ONE">
        <title>An integrated genetic and cytogenetic map of the cucumber genome.</title>
        <authorList>
            <person name="Ren Y."/>
            <person name="Zhang Z."/>
            <person name="Liu J."/>
            <person name="Staub J.E."/>
            <person name="Han Y."/>
            <person name="Cheng Z."/>
            <person name="Li X."/>
            <person name="Lu J."/>
            <person name="Miao H."/>
            <person name="Kang H."/>
            <person name="Xie B."/>
            <person name="Gu X."/>
            <person name="Wang X."/>
            <person name="Du Y."/>
            <person name="Jin W."/>
            <person name="Huang S."/>
        </authorList>
    </citation>
    <scope>NUCLEOTIDE SEQUENCE [LARGE SCALE GENOMIC DNA]</scope>
    <source>
        <strain evidence="3">cv. 9930</strain>
    </source>
</reference>
<keyword evidence="3" id="KW-1185">Reference proteome</keyword>
<evidence type="ECO:0008006" key="4">
    <source>
        <dbReference type="Google" id="ProtNLM"/>
    </source>
</evidence>